<evidence type="ECO:0000256" key="4">
    <source>
        <dbReference type="ARBA" id="ARBA00022989"/>
    </source>
</evidence>
<accession>A0A1F6N2R6</accession>
<dbReference type="Proteomes" id="UP000177040">
    <property type="component" value="Unassembled WGS sequence"/>
</dbReference>
<dbReference type="PANTHER" id="PTHR42709">
    <property type="entry name" value="ALKALINE PHOSPHATASE LIKE PROTEIN"/>
    <property type="match status" value="1"/>
</dbReference>
<keyword evidence="3 6" id="KW-0812">Transmembrane</keyword>
<evidence type="ECO:0000259" key="7">
    <source>
        <dbReference type="Pfam" id="PF09335"/>
    </source>
</evidence>
<comment type="subcellular location">
    <subcellularLocation>
        <location evidence="1">Cell membrane</location>
        <topology evidence="1">Multi-pass membrane protein</topology>
    </subcellularLocation>
</comment>
<dbReference type="EMBL" id="MFQH01000014">
    <property type="protein sequence ID" value="OGH78296.1"/>
    <property type="molecule type" value="Genomic_DNA"/>
</dbReference>
<evidence type="ECO:0000313" key="9">
    <source>
        <dbReference type="Proteomes" id="UP000177040"/>
    </source>
</evidence>
<keyword evidence="4 6" id="KW-1133">Transmembrane helix</keyword>
<dbReference type="InterPro" id="IPR032816">
    <property type="entry name" value="VTT_dom"/>
</dbReference>
<dbReference type="InterPro" id="IPR051311">
    <property type="entry name" value="DedA_domain"/>
</dbReference>
<dbReference type="Pfam" id="PF09335">
    <property type="entry name" value="VTT_dom"/>
    <property type="match status" value="1"/>
</dbReference>
<keyword evidence="5 6" id="KW-0472">Membrane</keyword>
<organism evidence="8 9">
    <name type="scientific">Candidatus Magasanikbacteria bacterium RIFCSPLOWO2_01_FULL_40_15</name>
    <dbReference type="NCBI Taxonomy" id="1798686"/>
    <lineage>
        <taxon>Bacteria</taxon>
        <taxon>Candidatus Magasanikiibacteriota</taxon>
    </lineage>
</organism>
<feature type="transmembrane region" description="Helical" evidence="6">
    <location>
        <begin position="54"/>
        <end position="76"/>
    </location>
</feature>
<gene>
    <name evidence="8" type="ORF">A2983_04035</name>
</gene>
<feature type="transmembrane region" description="Helical" evidence="6">
    <location>
        <begin position="172"/>
        <end position="193"/>
    </location>
</feature>
<feature type="transmembrane region" description="Helical" evidence="6">
    <location>
        <begin position="12"/>
        <end position="34"/>
    </location>
</feature>
<proteinExistence type="predicted"/>
<evidence type="ECO:0000313" key="8">
    <source>
        <dbReference type="EMBL" id="OGH78296.1"/>
    </source>
</evidence>
<comment type="caution">
    <text evidence="8">The sequence shown here is derived from an EMBL/GenBank/DDBJ whole genome shotgun (WGS) entry which is preliminary data.</text>
</comment>
<protein>
    <recommendedName>
        <fullName evidence="7">VTT domain-containing protein</fullName>
    </recommendedName>
</protein>
<evidence type="ECO:0000256" key="1">
    <source>
        <dbReference type="ARBA" id="ARBA00004651"/>
    </source>
</evidence>
<evidence type="ECO:0000256" key="2">
    <source>
        <dbReference type="ARBA" id="ARBA00022475"/>
    </source>
</evidence>
<keyword evidence="2" id="KW-1003">Cell membrane</keyword>
<name>A0A1F6N2R6_9BACT</name>
<evidence type="ECO:0000256" key="6">
    <source>
        <dbReference type="SAM" id="Phobius"/>
    </source>
</evidence>
<evidence type="ECO:0000256" key="5">
    <source>
        <dbReference type="ARBA" id="ARBA00023136"/>
    </source>
</evidence>
<feature type="transmembrane region" description="Helical" evidence="6">
    <location>
        <begin position="140"/>
        <end position="160"/>
    </location>
</feature>
<sequence>MLASLSIFITNFIERVGYLGLGILMALEAIIAPIPSELIVPFAGFLISDGRFSWFGVLVATTIGSLIGAYALYALGRYGGRPLIARWGHWVLVKPEDIVKAEKFFVNHGRKAIFLSKFVPIVRSYVALPAGLSRMPLAPFFFYSALGSIIWNTFLIYLGFTLKNNWERAAGIISYGDKIGTVLFVLVIIIWIVRHHTKKRHDTASVV</sequence>
<dbReference type="AlphaFoldDB" id="A0A1F6N2R6"/>
<feature type="domain" description="VTT" evidence="7">
    <location>
        <begin position="34"/>
        <end position="159"/>
    </location>
</feature>
<reference evidence="8 9" key="1">
    <citation type="journal article" date="2016" name="Nat. Commun.">
        <title>Thousands of microbial genomes shed light on interconnected biogeochemical processes in an aquifer system.</title>
        <authorList>
            <person name="Anantharaman K."/>
            <person name="Brown C.T."/>
            <person name="Hug L.A."/>
            <person name="Sharon I."/>
            <person name="Castelle C.J."/>
            <person name="Probst A.J."/>
            <person name="Thomas B.C."/>
            <person name="Singh A."/>
            <person name="Wilkins M.J."/>
            <person name="Karaoz U."/>
            <person name="Brodie E.L."/>
            <person name="Williams K.H."/>
            <person name="Hubbard S.S."/>
            <person name="Banfield J.F."/>
        </authorList>
    </citation>
    <scope>NUCLEOTIDE SEQUENCE [LARGE SCALE GENOMIC DNA]</scope>
</reference>
<dbReference type="PANTHER" id="PTHR42709:SF6">
    <property type="entry name" value="UNDECAPRENYL PHOSPHATE TRANSPORTER A"/>
    <property type="match status" value="1"/>
</dbReference>
<dbReference type="GO" id="GO:0005886">
    <property type="term" value="C:plasma membrane"/>
    <property type="evidence" value="ECO:0007669"/>
    <property type="project" value="UniProtKB-SubCell"/>
</dbReference>
<evidence type="ECO:0000256" key="3">
    <source>
        <dbReference type="ARBA" id="ARBA00022692"/>
    </source>
</evidence>